<feature type="region of interest" description="Disordered" evidence="1">
    <location>
        <begin position="84"/>
        <end position="129"/>
    </location>
</feature>
<reference evidence="2 3" key="1">
    <citation type="submission" date="2008-03" db="EMBL/GenBank/DDBJ databases">
        <title>Sequencing of the draft genome and assembly of Burkholderia ambifaria IOP40-10.</title>
        <authorList>
            <consortium name="US DOE Joint Genome Institute (JGI-PGF)"/>
            <person name="Copeland A."/>
            <person name="Lucas S."/>
            <person name="Lapidus A."/>
            <person name="Glavina del Rio T."/>
            <person name="Dalin E."/>
            <person name="Tice H."/>
            <person name="Bruce D."/>
            <person name="Goodwin L."/>
            <person name="Pitluck S."/>
            <person name="Larimer F."/>
            <person name="Land M.L."/>
            <person name="Hauser L."/>
            <person name="Tiedje J."/>
            <person name="Richardson P."/>
        </authorList>
    </citation>
    <scope>NUCLEOTIDE SEQUENCE [LARGE SCALE GENOMIC DNA]</scope>
    <source>
        <strain evidence="2 3">IOP40-10</strain>
    </source>
</reference>
<comment type="caution">
    <text evidence="2">The sequence shown here is derived from an EMBL/GenBank/DDBJ whole genome shotgun (WGS) entry which is preliminary data.</text>
</comment>
<evidence type="ECO:0000313" key="2">
    <source>
        <dbReference type="EMBL" id="EDT05184.1"/>
    </source>
</evidence>
<evidence type="ECO:0000313" key="3">
    <source>
        <dbReference type="Proteomes" id="UP000005463"/>
    </source>
</evidence>
<dbReference type="PATRIC" id="fig|396596.7.peg.6620"/>
<dbReference type="Proteomes" id="UP000005463">
    <property type="component" value="Unassembled WGS sequence"/>
</dbReference>
<protein>
    <submittedName>
        <fullName evidence="2">Uncharacterized protein</fullName>
    </submittedName>
</protein>
<sequence>MCASSGLVFGARRIAVAAKRRTTGSRANFLDKEKSTSRHVNVMRYRTAHRSFDSCDRAPACALHARGQIKCEFAPDATVRRATDIPAETRHSKTRRTADRRPSNFESAGHTRMQRTCATSPAGPSNEKSLATTFTKPILTAACIGRIQSSLCKNDARKNPPDATPAAHLVYAHTSILRGKAVRRAA</sequence>
<organism evidence="2 3">
    <name type="scientific">Burkholderia ambifaria IOP40-10</name>
    <dbReference type="NCBI Taxonomy" id="396596"/>
    <lineage>
        <taxon>Bacteria</taxon>
        <taxon>Pseudomonadati</taxon>
        <taxon>Pseudomonadota</taxon>
        <taxon>Betaproteobacteria</taxon>
        <taxon>Burkholderiales</taxon>
        <taxon>Burkholderiaceae</taxon>
        <taxon>Burkholderia</taxon>
        <taxon>Burkholderia cepacia complex</taxon>
    </lineage>
</organism>
<feature type="compositionally biased region" description="Polar residues" evidence="1">
    <location>
        <begin position="114"/>
        <end position="129"/>
    </location>
</feature>
<evidence type="ECO:0000256" key="1">
    <source>
        <dbReference type="SAM" id="MobiDB-lite"/>
    </source>
</evidence>
<dbReference type="AlphaFoldDB" id="B1FBA2"/>
<accession>B1FBA2</accession>
<proteinExistence type="predicted"/>
<gene>
    <name evidence="2" type="ORF">BamIOP4010DRAFT_1311</name>
</gene>
<dbReference type="EMBL" id="ABLC01000018">
    <property type="protein sequence ID" value="EDT05184.1"/>
    <property type="molecule type" value="Genomic_DNA"/>
</dbReference>
<feature type="compositionally biased region" description="Basic and acidic residues" evidence="1">
    <location>
        <begin position="84"/>
        <end position="103"/>
    </location>
</feature>
<name>B1FBA2_9BURK</name>